<evidence type="ECO:0000313" key="6">
    <source>
        <dbReference type="EMBL" id="PSW04072.1"/>
    </source>
</evidence>
<proteinExistence type="inferred from homology"/>
<dbReference type="GO" id="GO:0006351">
    <property type="term" value="P:DNA-templated transcription"/>
    <property type="evidence" value="ECO:0007669"/>
    <property type="project" value="TreeGrafter"/>
</dbReference>
<dbReference type="InterPro" id="IPR036390">
    <property type="entry name" value="WH_DNA-bd_sf"/>
</dbReference>
<dbReference type="CDD" id="cd08422">
    <property type="entry name" value="PBP2_CrgA_like"/>
    <property type="match status" value="1"/>
</dbReference>
<protein>
    <submittedName>
        <fullName evidence="6">Transcriptional regulator</fullName>
    </submittedName>
</protein>
<evidence type="ECO:0000256" key="3">
    <source>
        <dbReference type="ARBA" id="ARBA00023125"/>
    </source>
</evidence>
<dbReference type="Gene3D" id="3.40.190.290">
    <property type="match status" value="1"/>
</dbReference>
<dbReference type="RefSeq" id="WP_107284243.1">
    <property type="nucleotide sequence ID" value="NZ_PYMC01000011.1"/>
</dbReference>
<keyword evidence="3" id="KW-0238">DNA-binding</keyword>
<dbReference type="InterPro" id="IPR005119">
    <property type="entry name" value="LysR_subst-bd"/>
</dbReference>
<organism evidence="6 7">
    <name type="scientific">Photobacterium lipolyticum</name>
    <dbReference type="NCBI Taxonomy" id="266810"/>
    <lineage>
        <taxon>Bacteria</taxon>
        <taxon>Pseudomonadati</taxon>
        <taxon>Pseudomonadota</taxon>
        <taxon>Gammaproteobacteria</taxon>
        <taxon>Vibrionales</taxon>
        <taxon>Vibrionaceae</taxon>
        <taxon>Photobacterium</taxon>
    </lineage>
</organism>
<dbReference type="Pfam" id="PF03466">
    <property type="entry name" value="LysR_substrate"/>
    <property type="match status" value="1"/>
</dbReference>
<comment type="similarity">
    <text evidence="1">Belongs to the LysR transcriptional regulatory family.</text>
</comment>
<evidence type="ECO:0000313" key="7">
    <source>
        <dbReference type="Proteomes" id="UP000240904"/>
    </source>
</evidence>
<comment type="caution">
    <text evidence="6">The sequence shown here is derived from an EMBL/GenBank/DDBJ whole genome shotgun (WGS) entry which is preliminary data.</text>
</comment>
<dbReference type="Proteomes" id="UP000240904">
    <property type="component" value="Unassembled WGS sequence"/>
</dbReference>
<dbReference type="OrthoDB" id="9786526at2"/>
<evidence type="ECO:0000259" key="5">
    <source>
        <dbReference type="PROSITE" id="PS50931"/>
    </source>
</evidence>
<dbReference type="GO" id="GO:0043565">
    <property type="term" value="F:sequence-specific DNA binding"/>
    <property type="evidence" value="ECO:0007669"/>
    <property type="project" value="TreeGrafter"/>
</dbReference>
<dbReference type="InterPro" id="IPR058163">
    <property type="entry name" value="LysR-type_TF_proteobact-type"/>
</dbReference>
<evidence type="ECO:0000256" key="2">
    <source>
        <dbReference type="ARBA" id="ARBA00023015"/>
    </source>
</evidence>
<reference evidence="6 7" key="1">
    <citation type="submission" date="2018-03" db="EMBL/GenBank/DDBJ databases">
        <title>Whole genome sequencing of Histamine producing bacteria.</title>
        <authorList>
            <person name="Butler K."/>
        </authorList>
    </citation>
    <scope>NUCLEOTIDE SEQUENCE [LARGE SCALE GENOMIC DNA]</scope>
    <source>
        <strain evidence="6 7">DSM 16190</strain>
    </source>
</reference>
<gene>
    <name evidence="6" type="ORF">C9I89_15565</name>
</gene>
<dbReference type="InterPro" id="IPR000847">
    <property type="entry name" value="LysR_HTH_N"/>
</dbReference>
<dbReference type="SUPFAM" id="SSF46785">
    <property type="entry name" value="Winged helix' DNA-binding domain"/>
    <property type="match status" value="1"/>
</dbReference>
<dbReference type="AlphaFoldDB" id="A0A2T3MVS9"/>
<dbReference type="SUPFAM" id="SSF53850">
    <property type="entry name" value="Periplasmic binding protein-like II"/>
    <property type="match status" value="1"/>
</dbReference>
<sequence>MDVSFEQLKSMVVFAQIVEQGSFSAAARQLGLSRGVVSYHLKKLETHIGIPLLNRTTRSISLTDAGQRYYQRCKNISDEAAAANQQIENLREEPEGKLIITAPVNISMYTIVPALNTFKKQYPKIEIDLNLTDEVVNIIQEGVDLAIRGAPLADSGLYARKLMTMKNILCGAPSYFSQYGLPRTPAELANHEWVVYKQASRIQTLSKGSRSYNVRMQGSIATNSASARTAFVLGGHGIGRLPIYDALPLITSGQLTPILEDYQLSDINIYGVYPPRAANSKKMRLLLNHLQEFFTQLPAPLFQMSYPSNHQKI</sequence>
<dbReference type="GO" id="GO:0003700">
    <property type="term" value="F:DNA-binding transcription factor activity"/>
    <property type="evidence" value="ECO:0007669"/>
    <property type="project" value="InterPro"/>
</dbReference>
<dbReference type="InterPro" id="IPR036388">
    <property type="entry name" value="WH-like_DNA-bd_sf"/>
</dbReference>
<accession>A0A2T3MVS9</accession>
<keyword evidence="4" id="KW-0804">Transcription</keyword>
<dbReference type="PANTHER" id="PTHR30537:SF5">
    <property type="entry name" value="HTH-TYPE TRANSCRIPTIONAL ACTIVATOR TTDR-RELATED"/>
    <property type="match status" value="1"/>
</dbReference>
<name>A0A2T3MVS9_9GAMM</name>
<evidence type="ECO:0000256" key="1">
    <source>
        <dbReference type="ARBA" id="ARBA00009437"/>
    </source>
</evidence>
<keyword evidence="7" id="KW-1185">Reference proteome</keyword>
<evidence type="ECO:0000256" key="4">
    <source>
        <dbReference type="ARBA" id="ARBA00023163"/>
    </source>
</evidence>
<keyword evidence="2" id="KW-0805">Transcription regulation</keyword>
<dbReference type="Gene3D" id="1.10.10.10">
    <property type="entry name" value="Winged helix-like DNA-binding domain superfamily/Winged helix DNA-binding domain"/>
    <property type="match status" value="1"/>
</dbReference>
<feature type="domain" description="HTH lysR-type" evidence="5">
    <location>
        <begin position="1"/>
        <end position="63"/>
    </location>
</feature>
<dbReference type="EMBL" id="PYMC01000011">
    <property type="protein sequence ID" value="PSW04072.1"/>
    <property type="molecule type" value="Genomic_DNA"/>
</dbReference>
<dbReference type="FunFam" id="1.10.10.10:FF:000001">
    <property type="entry name" value="LysR family transcriptional regulator"/>
    <property type="match status" value="1"/>
</dbReference>
<dbReference type="PANTHER" id="PTHR30537">
    <property type="entry name" value="HTH-TYPE TRANSCRIPTIONAL REGULATOR"/>
    <property type="match status" value="1"/>
</dbReference>
<dbReference type="PROSITE" id="PS50931">
    <property type="entry name" value="HTH_LYSR"/>
    <property type="match status" value="1"/>
</dbReference>
<dbReference type="Pfam" id="PF00126">
    <property type="entry name" value="HTH_1"/>
    <property type="match status" value="1"/>
</dbReference>